<name>A0A5N8XYH8_9ACTN</name>
<evidence type="ECO:0000256" key="1">
    <source>
        <dbReference type="SAM" id="SignalP"/>
    </source>
</evidence>
<dbReference type="AlphaFoldDB" id="A0A5N8XYH8"/>
<reference evidence="2 3" key="1">
    <citation type="submission" date="2019-07" db="EMBL/GenBank/DDBJ databases">
        <title>New species of Amycolatopsis and Streptomyces.</title>
        <authorList>
            <person name="Duangmal K."/>
            <person name="Teo W.F.A."/>
            <person name="Lipun K."/>
        </authorList>
    </citation>
    <scope>NUCLEOTIDE SEQUENCE [LARGE SCALE GENOMIC DNA]</scope>
    <source>
        <strain evidence="2 3">NBRC 106415</strain>
    </source>
</reference>
<dbReference type="OrthoDB" id="4166728at2"/>
<dbReference type="SUPFAM" id="SSF49452">
    <property type="entry name" value="Starch-binding domain-like"/>
    <property type="match status" value="1"/>
</dbReference>
<dbReference type="GO" id="GO:0004180">
    <property type="term" value="F:carboxypeptidase activity"/>
    <property type="evidence" value="ECO:0007669"/>
    <property type="project" value="UniProtKB-KW"/>
</dbReference>
<comment type="caution">
    <text evidence="2">The sequence shown here is derived from an EMBL/GenBank/DDBJ whole genome shotgun (WGS) entry which is preliminary data.</text>
</comment>
<keyword evidence="2" id="KW-0121">Carboxypeptidase</keyword>
<evidence type="ECO:0000313" key="3">
    <source>
        <dbReference type="Proteomes" id="UP000400924"/>
    </source>
</evidence>
<proteinExistence type="predicted"/>
<evidence type="ECO:0000313" key="2">
    <source>
        <dbReference type="EMBL" id="MPY63765.1"/>
    </source>
</evidence>
<keyword evidence="1" id="KW-0732">Signal</keyword>
<dbReference type="GO" id="GO:0030246">
    <property type="term" value="F:carbohydrate binding"/>
    <property type="evidence" value="ECO:0007669"/>
    <property type="project" value="InterPro"/>
</dbReference>
<protein>
    <submittedName>
        <fullName evidence="2">Carboxypeptidase regulatory-like domain-containing protein</fullName>
    </submittedName>
</protein>
<dbReference type="InterPro" id="IPR013784">
    <property type="entry name" value="Carb-bd-like_fold"/>
</dbReference>
<gene>
    <name evidence="2" type="ORF">FNH08_43385</name>
</gene>
<feature type="chain" id="PRO_5024463792" evidence="1">
    <location>
        <begin position="32"/>
        <end position="275"/>
    </location>
</feature>
<dbReference type="Proteomes" id="UP000400924">
    <property type="component" value="Unassembled WGS sequence"/>
</dbReference>
<keyword evidence="3" id="KW-1185">Reference proteome</keyword>
<keyword evidence="2" id="KW-0378">Hydrolase</keyword>
<accession>A0A5N8XYH8</accession>
<feature type="signal peptide" evidence="1">
    <location>
        <begin position="1"/>
        <end position="31"/>
    </location>
</feature>
<organism evidence="2 3">
    <name type="scientific">Streptomyces spongiae</name>
    <dbReference type="NCBI Taxonomy" id="565072"/>
    <lineage>
        <taxon>Bacteria</taxon>
        <taxon>Bacillati</taxon>
        <taxon>Actinomycetota</taxon>
        <taxon>Actinomycetes</taxon>
        <taxon>Kitasatosporales</taxon>
        <taxon>Streptomycetaceae</taxon>
        <taxon>Streptomyces</taxon>
    </lineage>
</organism>
<dbReference type="EMBL" id="VJZC01000634">
    <property type="protein sequence ID" value="MPY63765.1"/>
    <property type="molecule type" value="Genomic_DNA"/>
</dbReference>
<keyword evidence="2" id="KW-0645">Protease</keyword>
<dbReference type="RefSeq" id="WP_152777011.1">
    <property type="nucleotide sequence ID" value="NZ_VJZC01000634.1"/>
</dbReference>
<sequence length="275" mass="29866">MRTRSRAARPTAATVLAALATIAAGALPAHGATPAPARSATAAEAAYELSLTASRFTTDFQRRTVTLTGALTRPDGTPVAGASVAVGQNVLFKTWNPWGDPIDPTERENRSLGTVVTDADGRFTLPGIQADRWENQGSIFLNPRHEVEFYASYDPAEDPTDHDIVFDRAVVAVKPVMSTITYKVDKTRVRPGDTLTVTGKVAWPAGHGPVAGTRVLLRTYYESEYNAQTTTDARGNFTVRARIRGYDHEFVLFSAPKDYYIARATKPLPVKNTTL</sequence>